<evidence type="ECO:0000313" key="2">
    <source>
        <dbReference type="Proteomes" id="UP000276133"/>
    </source>
</evidence>
<keyword evidence="2" id="KW-1185">Reference proteome</keyword>
<proteinExistence type="predicted"/>
<dbReference type="EMBL" id="REGN01002144">
    <property type="protein sequence ID" value="RNA29986.1"/>
    <property type="molecule type" value="Genomic_DNA"/>
</dbReference>
<dbReference type="Proteomes" id="UP000276133">
    <property type="component" value="Unassembled WGS sequence"/>
</dbReference>
<sequence>MTNFYVLKDKINIITRLTSIWLQFWLQFGFNCASNFHAQFTLIPSEFILKFCVSLKSKNNYIKWSLQDF</sequence>
<gene>
    <name evidence="1" type="ORF">BpHYR1_028426</name>
</gene>
<name>A0A3M7S2E8_BRAPC</name>
<dbReference type="AlphaFoldDB" id="A0A3M7S2E8"/>
<organism evidence="1 2">
    <name type="scientific">Brachionus plicatilis</name>
    <name type="common">Marine rotifer</name>
    <name type="synonym">Brachionus muelleri</name>
    <dbReference type="NCBI Taxonomy" id="10195"/>
    <lineage>
        <taxon>Eukaryota</taxon>
        <taxon>Metazoa</taxon>
        <taxon>Spiralia</taxon>
        <taxon>Gnathifera</taxon>
        <taxon>Rotifera</taxon>
        <taxon>Eurotatoria</taxon>
        <taxon>Monogononta</taxon>
        <taxon>Pseudotrocha</taxon>
        <taxon>Ploima</taxon>
        <taxon>Brachionidae</taxon>
        <taxon>Brachionus</taxon>
    </lineage>
</organism>
<reference evidence="1 2" key="1">
    <citation type="journal article" date="2018" name="Sci. Rep.">
        <title>Genomic signatures of local adaptation to the degree of environmental predictability in rotifers.</title>
        <authorList>
            <person name="Franch-Gras L."/>
            <person name="Hahn C."/>
            <person name="Garcia-Roger E.M."/>
            <person name="Carmona M.J."/>
            <person name="Serra M."/>
            <person name="Gomez A."/>
        </authorList>
    </citation>
    <scope>NUCLEOTIDE SEQUENCE [LARGE SCALE GENOMIC DNA]</scope>
    <source>
        <strain evidence="1">HYR1</strain>
    </source>
</reference>
<comment type="caution">
    <text evidence="1">The sequence shown here is derived from an EMBL/GenBank/DDBJ whole genome shotgun (WGS) entry which is preliminary data.</text>
</comment>
<accession>A0A3M7S2E8</accession>
<evidence type="ECO:0000313" key="1">
    <source>
        <dbReference type="EMBL" id="RNA29986.1"/>
    </source>
</evidence>
<protein>
    <submittedName>
        <fullName evidence="1">Uncharacterized protein</fullName>
    </submittedName>
</protein>